<comment type="caution">
    <text evidence="4">The sequence shown here is derived from an EMBL/GenBank/DDBJ whole genome shotgun (WGS) entry which is preliminary data.</text>
</comment>
<keyword evidence="1" id="KW-0175">Coiled coil</keyword>
<feature type="transmembrane region" description="Helical" evidence="3">
    <location>
        <begin position="52"/>
        <end position="71"/>
    </location>
</feature>
<dbReference type="Proteomes" id="UP001296104">
    <property type="component" value="Unassembled WGS sequence"/>
</dbReference>
<evidence type="ECO:0000256" key="2">
    <source>
        <dbReference type="SAM" id="MobiDB-lite"/>
    </source>
</evidence>
<evidence type="ECO:0000256" key="1">
    <source>
        <dbReference type="SAM" id="Coils"/>
    </source>
</evidence>
<evidence type="ECO:0000313" key="5">
    <source>
        <dbReference type="Proteomes" id="UP001296104"/>
    </source>
</evidence>
<feature type="region of interest" description="Disordered" evidence="2">
    <location>
        <begin position="1"/>
        <end position="41"/>
    </location>
</feature>
<keyword evidence="3" id="KW-0472">Membrane</keyword>
<dbReference type="AlphaFoldDB" id="A0AAI8YYW3"/>
<sequence>MRSPAARTAPYRQRLRNYSTEPPQLRYEQPAPQPPARPNLHREFYRGGAGRAVMFNFLVAMATFQVIYWGWLKLESLEVKREKESEIKSLEGELKALSEKAEKKVEDLTGTVGGVEGKEAKKKGWFGW</sequence>
<feature type="coiled-coil region" evidence="1">
    <location>
        <begin position="80"/>
        <end position="107"/>
    </location>
</feature>
<accession>A0AAI8YYW3</accession>
<keyword evidence="3" id="KW-0812">Transmembrane</keyword>
<dbReference type="EMBL" id="CAVMBE010000025">
    <property type="protein sequence ID" value="CAK4013760.1"/>
    <property type="molecule type" value="Genomic_DNA"/>
</dbReference>
<gene>
    <name evidence="4" type="ORF">LECACI_7A004516</name>
</gene>
<reference evidence="4" key="1">
    <citation type="submission" date="2023-11" db="EMBL/GenBank/DDBJ databases">
        <authorList>
            <person name="Alioto T."/>
            <person name="Alioto T."/>
            <person name="Gomez Garrido J."/>
        </authorList>
    </citation>
    <scope>NUCLEOTIDE SEQUENCE</scope>
</reference>
<proteinExistence type="predicted"/>
<keyword evidence="3" id="KW-1133">Transmembrane helix</keyword>
<evidence type="ECO:0000313" key="4">
    <source>
        <dbReference type="EMBL" id="CAK4013760.1"/>
    </source>
</evidence>
<organism evidence="4 5">
    <name type="scientific">Lecanosticta acicola</name>
    <dbReference type="NCBI Taxonomy" id="111012"/>
    <lineage>
        <taxon>Eukaryota</taxon>
        <taxon>Fungi</taxon>
        <taxon>Dikarya</taxon>
        <taxon>Ascomycota</taxon>
        <taxon>Pezizomycotina</taxon>
        <taxon>Dothideomycetes</taxon>
        <taxon>Dothideomycetidae</taxon>
        <taxon>Mycosphaerellales</taxon>
        <taxon>Mycosphaerellaceae</taxon>
        <taxon>Lecanosticta</taxon>
    </lineage>
</organism>
<name>A0AAI8YYW3_9PEZI</name>
<keyword evidence="5" id="KW-1185">Reference proteome</keyword>
<evidence type="ECO:0000256" key="3">
    <source>
        <dbReference type="SAM" id="Phobius"/>
    </source>
</evidence>
<protein>
    <submittedName>
        <fullName evidence="4">Unnamed protein product</fullName>
    </submittedName>
</protein>